<dbReference type="InterPro" id="IPR002871">
    <property type="entry name" value="NIF_FeS_clus_asmbl_NifU_N"/>
</dbReference>
<dbReference type="SUPFAM" id="SSF82649">
    <property type="entry name" value="SufE/NifU"/>
    <property type="match status" value="1"/>
</dbReference>
<sequence length="120" mass="13632">MDIYKEKILEHYKKPHNYGHLKNPDKSNKAINVSCGDEIEVDLIIKDQKVTEVGFESKGCIISTAMMSMLTDYIKDKKVNQIMKINTKDLQKIIGIDVSPARLKCLLIPLQSIQQAISKN</sequence>
<reference evidence="2 3" key="1">
    <citation type="journal article" date="2015" name="Nature">
        <title>rRNA introns, odd ribosomes, and small enigmatic genomes across a large radiation of phyla.</title>
        <authorList>
            <person name="Brown C.T."/>
            <person name="Hug L.A."/>
            <person name="Thomas B.C."/>
            <person name="Sharon I."/>
            <person name="Castelle C.J."/>
            <person name="Singh A."/>
            <person name="Wilkins M.J."/>
            <person name="Williams K.H."/>
            <person name="Banfield J.F."/>
        </authorList>
    </citation>
    <scope>NUCLEOTIDE SEQUENCE [LARGE SCALE GENOMIC DNA]</scope>
</reference>
<dbReference type="GO" id="GO:0005506">
    <property type="term" value="F:iron ion binding"/>
    <property type="evidence" value="ECO:0007669"/>
    <property type="project" value="InterPro"/>
</dbReference>
<protein>
    <submittedName>
        <fullName evidence="2">SUF system FeS assembly protein, NifU family</fullName>
    </submittedName>
</protein>
<organism evidence="2 3">
    <name type="scientific">candidate division CPR3 bacterium GW2011_GWF2_35_18</name>
    <dbReference type="NCBI Taxonomy" id="1618350"/>
    <lineage>
        <taxon>Bacteria</taxon>
        <taxon>Bacteria division CPR3</taxon>
    </lineage>
</organism>
<evidence type="ECO:0000259" key="1">
    <source>
        <dbReference type="Pfam" id="PF01592"/>
    </source>
</evidence>
<dbReference type="PANTHER" id="PTHR10093">
    <property type="entry name" value="IRON-SULFUR CLUSTER ASSEMBLY ENZYME NIFU HOMOLOG"/>
    <property type="match status" value="1"/>
</dbReference>
<evidence type="ECO:0000313" key="3">
    <source>
        <dbReference type="Proteomes" id="UP000034581"/>
    </source>
</evidence>
<dbReference type="GO" id="GO:0016226">
    <property type="term" value="P:iron-sulfur cluster assembly"/>
    <property type="evidence" value="ECO:0007669"/>
    <property type="project" value="InterPro"/>
</dbReference>
<proteinExistence type="predicted"/>
<name>A0A0G0BLD6_UNCC3</name>
<dbReference type="Proteomes" id="UP000034581">
    <property type="component" value="Unassembled WGS sequence"/>
</dbReference>
<dbReference type="EMBL" id="LBQB01000001">
    <property type="protein sequence ID" value="KKP70238.1"/>
    <property type="molecule type" value="Genomic_DNA"/>
</dbReference>
<dbReference type="Pfam" id="PF01592">
    <property type="entry name" value="NifU_N"/>
    <property type="match status" value="1"/>
</dbReference>
<dbReference type="CDD" id="cd06664">
    <property type="entry name" value="IscU_like"/>
    <property type="match status" value="1"/>
</dbReference>
<gene>
    <name evidence="2" type="ORF">UR67_C0001G0147</name>
</gene>
<feature type="domain" description="NIF system FeS cluster assembly NifU N-terminal" evidence="1">
    <location>
        <begin position="4"/>
        <end position="119"/>
    </location>
</feature>
<dbReference type="AlphaFoldDB" id="A0A0G0BLD6"/>
<comment type="caution">
    <text evidence="2">The sequence shown here is derived from an EMBL/GenBank/DDBJ whole genome shotgun (WGS) entry which is preliminary data.</text>
</comment>
<dbReference type="GO" id="GO:0051536">
    <property type="term" value="F:iron-sulfur cluster binding"/>
    <property type="evidence" value="ECO:0007669"/>
    <property type="project" value="InterPro"/>
</dbReference>
<accession>A0A0G0BLD6</accession>
<dbReference type="STRING" id="1618350.UR67_C0001G0147"/>
<evidence type="ECO:0000313" key="2">
    <source>
        <dbReference type="EMBL" id="KKP70238.1"/>
    </source>
</evidence>
<dbReference type="Gene3D" id="3.90.1010.10">
    <property type="match status" value="1"/>
</dbReference>